<dbReference type="GO" id="GO:0006265">
    <property type="term" value="P:DNA topological change"/>
    <property type="evidence" value="ECO:0007669"/>
    <property type="project" value="UniProtKB-UniRule"/>
</dbReference>
<dbReference type="InterPro" id="IPR005743">
    <property type="entry name" value="GyrA"/>
</dbReference>
<reference evidence="13 14" key="1">
    <citation type="journal article" date="2017" name="ISME J.">
        <title>Energy and carbon metabolisms in a deep terrestrial subsurface fluid microbial community.</title>
        <authorList>
            <person name="Momper L."/>
            <person name="Jungbluth S.P."/>
            <person name="Lee M.D."/>
            <person name="Amend J.P."/>
        </authorList>
    </citation>
    <scope>NUCLEOTIDE SEQUENCE [LARGE SCALE GENOMIC DNA]</scope>
    <source>
        <strain evidence="13">SURF_26</strain>
    </source>
</reference>
<dbReference type="FunFam" id="2.120.10.90:FF:000004">
    <property type="entry name" value="DNA gyrase subunit A"/>
    <property type="match status" value="1"/>
</dbReference>
<evidence type="ECO:0000256" key="8">
    <source>
        <dbReference type="ARBA" id="ARBA00023235"/>
    </source>
</evidence>
<feature type="short sequence motif" description="GyrA-box" evidence="9">
    <location>
        <begin position="525"/>
        <end position="531"/>
    </location>
</feature>
<comment type="subunit">
    <text evidence="9">Heterotetramer, composed of two GyrA and two GyrB chains. In the heterotetramer, GyrA contains the active site tyrosine that forms a transient covalent intermediate with DNA, while GyrB binds cofactors and catalyzes ATP hydrolysis.</text>
</comment>
<dbReference type="PANTHER" id="PTHR43493:SF5">
    <property type="entry name" value="DNA GYRASE SUBUNIT A, CHLOROPLASTIC_MITOCHONDRIAL"/>
    <property type="match status" value="1"/>
</dbReference>
<protein>
    <recommendedName>
        <fullName evidence="9">DNA gyrase subunit A</fullName>
        <ecNumber evidence="9">5.6.2.2</ecNumber>
    </recommendedName>
</protein>
<comment type="catalytic activity">
    <reaction evidence="1 9 10">
        <text>ATP-dependent breakage, passage and rejoining of double-stranded DNA.</text>
        <dbReference type="EC" id="5.6.2.2"/>
    </reaction>
</comment>
<feature type="region of interest" description="Disordered" evidence="11">
    <location>
        <begin position="810"/>
        <end position="829"/>
    </location>
</feature>
<dbReference type="Proteomes" id="UP000266426">
    <property type="component" value="Unassembled WGS sequence"/>
</dbReference>
<dbReference type="GO" id="GO:0005694">
    <property type="term" value="C:chromosome"/>
    <property type="evidence" value="ECO:0007669"/>
    <property type="project" value="InterPro"/>
</dbReference>
<dbReference type="Gene3D" id="3.30.1360.40">
    <property type="match status" value="1"/>
</dbReference>
<dbReference type="InterPro" id="IPR013760">
    <property type="entry name" value="Topo_IIA-like_dom_sf"/>
</dbReference>
<dbReference type="SMART" id="SM00434">
    <property type="entry name" value="TOP4c"/>
    <property type="match status" value="1"/>
</dbReference>
<organism evidence="13 14">
    <name type="scientific">Candidatus Auribacter fodinae</name>
    <dbReference type="NCBI Taxonomy" id="2093366"/>
    <lineage>
        <taxon>Bacteria</taxon>
        <taxon>Pseudomonadati</taxon>
        <taxon>Candidatus Auribacterota</taxon>
        <taxon>Candidatus Auribacteria</taxon>
        <taxon>Candidatus Auribacterales</taxon>
        <taxon>Candidatus Auribacteraceae</taxon>
        <taxon>Candidatus Auribacter</taxon>
    </lineage>
</organism>
<keyword evidence="4 9" id="KW-0547">Nucleotide-binding</keyword>
<evidence type="ECO:0000256" key="2">
    <source>
        <dbReference type="ARBA" id="ARBA00008263"/>
    </source>
</evidence>
<gene>
    <name evidence="9 13" type="primary">gyrA</name>
    <name evidence="13" type="ORF">C4541_03075</name>
</gene>
<evidence type="ECO:0000256" key="3">
    <source>
        <dbReference type="ARBA" id="ARBA00022490"/>
    </source>
</evidence>
<keyword evidence="6 9" id="KW-0799">Topoisomerase</keyword>
<feature type="active site" description="O-(5'-phospho-DNA)-tyrosine intermediate" evidence="9 10">
    <location>
        <position position="122"/>
    </location>
</feature>
<dbReference type="EC" id="5.6.2.2" evidence="9"/>
<sequence length="829" mass="93116">MFSDKERIINVAIEEEMKNSYIDYSMSVIVGRALPDVRDGLKPVHRRILYAMYREGLLSNRKYSKCAGVVGECLKKYHPHGDTAVYDSLVRMAQPWNLRYPLIDGQGNFGSVDGDSAAAYRYTEARMKKIAEEMLADIDKNTVNFAANFDETTTEPVVLPSRVPNLLVNGSSGIAVGMATNIPPHNLGEVVNGLIHLIDNPDATAADLMQHIQGPDFPTGGIIYGQSGIKSMYEKGRGLIKLRGRAFTEISKSGRESLVVSEIPYTVNKASLIEKIAELVSDKRINGISDIRDESDKEGMRIVIDLKRNEVPEVILNQLYKHTQLQITFGAILIALDHGQPRVMTLKEILSKYIEHRREVVIRRTQFELDKAEARAHILEGFKIALDNLDDVVKIIRDSENRQEAHNRLMAKFGFSTIQANAILDMRLYQLTGLERDKVEEEYRELLKLIEYLRSILESHQKVLDIIKEELKEVTTGYNDNRRTDIVHSDTELTMEDLIADEACVITVTHTGYIRRGGLDQYRSQKRGGKGIVGMNMKDEDYVEHLFSASTHDYILIFTKDGDIHWLKVYEIPESGRATKGKAIVNLLGIAPDSGIAALVRVKAFDDQHNLIMATRKGIIKKTNLEAYSRPRKGGIRAINIDEGDELISVHITSGADDIILATRNGMSIRFDEDENIRETGRVTRGVKGIRLGPDDEVVGMEIVDDDAMLLVVTENGYGKRTRFDQYRAQGRGGKGVITIKANERNGKVVGIMRVTDEDEIMLISIQGKTIRMKIKDLSIIGRNTQGVRMINLQEDDQLVALTRVFSNEDQEGDVEGESDEDVIPEDFV</sequence>
<keyword evidence="7 9" id="KW-0238">DNA-binding</keyword>
<evidence type="ECO:0000313" key="13">
    <source>
        <dbReference type="EMBL" id="RJP60941.1"/>
    </source>
</evidence>
<dbReference type="NCBIfam" id="TIGR01063">
    <property type="entry name" value="gyrA"/>
    <property type="match status" value="1"/>
</dbReference>
<dbReference type="GO" id="GO:0005524">
    <property type="term" value="F:ATP binding"/>
    <property type="evidence" value="ECO:0007669"/>
    <property type="project" value="UniProtKB-UniRule"/>
</dbReference>
<dbReference type="NCBIfam" id="NF004044">
    <property type="entry name" value="PRK05561.1"/>
    <property type="match status" value="1"/>
</dbReference>
<evidence type="ECO:0000256" key="6">
    <source>
        <dbReference type="ARBA" id="ARBA00023029"/>
    </source>
</evidence>
<dbReference type="Pfam" id="PF03989">
    <property type="entry name" value="DNA_gyraseA_C"/>
    <property type="match status" value="6"/>
</dbReference>
<dbReference type="GO" id="GO:0006261">
    <property type="term" value="P:DNA-templated DNA replication"/>
    <property type="evidence" value="ECO:0007669"/>
    <property type="project" value="UniProtKB-UniRule"/>
</dbReference>
<dbReference type="Gene3D" id="2.120.10.90">
    <property type="entry name" value="DNA gyrase/topoisomerase IV, subunit A, C-terminal"/>
    <property type="match status" value="1"/>
</dbReference>
<dbReference type="Pfam" id="PF00521">
    <property type="entry name" value="DNA_topoisoIV"/>
    <property type="match status" value="1"/>
</dbReference>
<comment type="similarity">
    <text evidence="2 9">Belongs to the type II topoisomerase GyrA/ParC subunit family.</text>
</comment>
<evidence type="ECO:0000313" key="14">
    <source>
        <dbReference type="Proteomes" id="UP000266426"/>
    </source>
</evidence>
<name>A0A3A4RHD0_9BACT</name>
<dbReference type="PROSITE" id="PS52040">
    <property type="entry name" value="TOPO_IIA"/>
    <property type="match status" value="1"/>
</dbReference>
<dbReference type="NCBIfam" id="NF004043">
    <property type="entry name" value="PRK05560.1"/>
    <property type="match status" value="1"/>
</dbReference>
<dbReference type="AlphaFoldDB" id="A0A3A4RHD0"/>
<dbReference type="InterPro" id="IPR013758">
    <property type="entry name" value="Topo_IIA_A/C_ab"/>
</dbReference>
<accession>A0A3A4RHD0</accession>
<dbReference type="GO" id="GO:0003677">
    <property type="term" value="F:DNA binding"/>
    <property type="evidence" value="ECO:0007669"/>
    <property type="project" value="UniProtKB-UniRule"/>
</dbReference>
<evidence type="ECO:0000256" key="1">
    <source>
        <dbReference type="ARBA" id="ARBA00000185"/>
    </source>
</evidence>
<dbReference type="InterPro" id="IPR050220">
    <property type="entry name" value="Type_II_DNA_Topoisomerases"/>
</dbReference>
<dbReference type="FunFam" id="3.90.199.10:FF:000001">
    <property type="entry name" value="DNA gyrase subunit A"/>
    <property type="match status" value="1"/>
</dbReference>
<comment type="caution">
    <text evidence="13">The sequence shown here is derived from an EMBL/GenBank/DDBJ whole genome shotgun (WGS) entry which is preliminary data.</text>
</comment>
<dbReference type="InterPro" id="IPR035516">
    <property type="entry name" value="Gyrase/topoIV_suA_C"/>
</dbReference>
<dbReference type="CDD" id="cd00187">
    <property type="entry name" value="TOP4c"/>
    <property type="match status" value="1"/>
</dbReference>
<dbReference type="EMBL" id="QZJZ01000019">
    <property type="protein sequence ID" value="RJP60941.1"/>
    <property type="molecule type" value="Genomic_DNA"/>
</dbReference>
<dbReference type="InterPro" id="IPR002205">
    <property type="entry name" value="Topo_IIA_dom_A"/>
</dbReference>
<dbReference type="InterPro" id="IPR006691">
    <property type="entry name" value="GyrA/parC_rep"/>
</dbReference>
<evidence type="ECO:0000259" key="12">
    <source>
        <dbReference type="PROSITE" id="PS52040"/>
    </source>
</evidence>
<dbReference type="InterPro" id="IPR013757">
    <property type="entry name" value="Topo_IIA_A_a_sf"/>
</dbReference>
<dbReference type="GO" id="GO:0009330">
    <property type="term" value="C:DNA topoisomerase type II (double strand cut, ATP-hydrolyzing) complex"/>
    <property type="evidence" value="ECO:0007669"/>
    <property type="project" value="TreeGrafter"/>
</dbReference>
<proteinExistence type="inferred from homology"/>
<comment type="function">
    <text evidence="9">A type II topoisomerase that negatively supercoils closed circular double-stranded (ds) DNA in an ATP-dependent manner to modulate DNA topology and maintain chromosomes in an underwound state. Negative supercoiling favors strand separation, and DNA replication, transcription, recombination and repair, all of which involve strand separation. Also able to catalyze the interconversion of other topological isomers of dsDNA rings, including catenanes and knotted rings. Type II topoisomerases break and join 2 DNA strands simultaneously in an ATP-dependent manner.</text>
</comment>
<dbReference type="GO" id="GO:0005737">
    <property type="term" value="C:cytoplasm"/>
    <property type="evidence" value="ECO:0007669"/>
    <property type="project" value="UniProtKB-SubCell"/>
</dbReference>
<comment type="subcellular location">
    <subcellularLocation>
        <location evidence="9">Cytoplasm</location>
    </subcellularLocation>
</comment>
<dbReference type="SUPFAM" id="SSF56719">
    <property type="entry name" value="Type II DNA topoisomerase"/>
    <property type="match status" value="1"/>
</dbReference>
<comment type="miscellaneous">
    <text evidence="9">Few gyrases are as efficient as E.coli at forming negative supercoils. Not all organisms have 2 type II topoisomerases; in organisms with a single type II topoisomerase this enzyme also has to decatenate newly replicated chromosomes.</text>
</comment>
<evidence type="ECO:0000256" key="5">
    <source>
        <dbReference type="ARBA" id="ARBA00022840"/>
    </source>
</evidence>
<keyword evidence="8 9" id="KW-0413">Isomerase</keyword>
<dbReference type="FunFam" id="1.10.268.10:FF:000001">
    <property type="entry name" value="DNA gyrase subunit A"/>
    <property type="match status" value="1"/>
</dbReference>
<dbReference type="PANTHER" id="PTHR43493">
    <property type="entry name" value="DNA GYRASE/TOPOISOMERASE SUBUNIT A"/>
    <property type="match status" value="1"/>
</dbReference>
<keyword evidence="5 9" id="KW-0067">ATP-binding</keyword>
<dbReference type="Gene3D" id="3.90.199.10">
    <property type="entry name" value="Topoisomerase II, domain 5"/>
    <property type="match status" value="1"/>
</dbReference>
<evidence type="ECO:0000256" key="10">
    <source>
        <dbReference type="PROSITE-ProRule" id="PRU01384"/>
    </source>
</evidence>
<keyword evidence="3 9" id="KW-0963">Cytoplasm</keyword>
<dbReference type="HAMAP" id="MF_01897">
    <property type="entry name" value="GyrA"/>
    <property type="match status" value="1"/>
</dbReference>
<dbReference type="Gene3D" id="1.10.268.10">
    <property type="entry name" value="Topoisomerase, domain 3"/>
    <property type="match status" value="1"/>
</dbReference>
<evidence type="ECO:0000256" key="4">
    <source>
        <dbReference type="ARBA" id="ARBA00022741"/>
    </source>
</evidence>
<dbReference type="GO" id="GO:0034335">
    <property type="term" value="F:DNA negative supercoiling activity"/>
    <property type="evidence" value="ECO:0007669"/>
    <property type="project" value="UniProtKB-ARBA"/>
</dbReference>
<dbReference type="FunFam" id="3.30.1360.40:FF:000002">
    <property type="entry name" value="DNA gyrase subunit A"/>
    <property type="match status" value="1"/>
</dbReference>
<dbReference type="SUPFAM" id="SSF101904">
    <property type="entry name" value="GyrA/ParC C-terminal domain-like"/>
    <property type="match status" value="1"/>
</dbReference>
<evidence type="ECO:0000256" key="11">
    <source>
        <dbReference type="SAM" id="MobiDB-lite"/>
    </source>
</evidence>
<evidence type="ECO:0000256" key="9">
    <source>
        <dbReference type="HAMAP-Rule" id="MF_01897"/>
    </source>
</evidence>
<evidence type="ECO:0000256" key="7">
    <source>
        <dbReference type="ARBA" id="ARBA00023125"/>
    </source>
</evidence>
<feature type="domain" description="Topo IIA-type catalytic" evidence="12">
    <location>
        <begin position="34"/>
        <end position="498"/>
    </location>
</feature>